<gene>
    <name evidence="13" type="ORF">GCM10017161_24250</name>
</gene>
<keyword evidence="4" id="KW-0963">Cytoplasm</keyword>
<dbReference type="GO" id="GO:0043093">
    <property type="term" value="P:FtsZ-dependent cytokinesis"/>
    <property type="evidence" value="ECO:0007669"/>
    <property type="project" value="TreeGrafter"/>
</dbReference>
<comment type="caution">
    <text evidence="13">The sequence shown here is derived from an EMBL/GenBank/DDBJ whole genome shotgun (WGS) entry which is preliminary data.</text>
</comment>
<dbReference type="AlphaFoldDB" id="A0A919BIZ4"/>
<keyword evidence="6 12" id="KW-0175">Coiled coil</keyword>
<evidence type="ECO:0000313" key="14">
    <source>
        <dbReference type="Proteomes" id="UP000623842"/>
    </source>
</evidence>
<evidence type="ECO:0000256" key="1">
    <source>
        <dbReference type="ARBA" id="ARBA00004496"/>
    </source>
</evidence>
<keyword evidence="8" id="KW-0131">Cell cycle</keyword>
<dbReference type="GO" id="GO:0005829">
    <property type="term" value="C:cytosol"/>
    <property type="evidence" value="ECO:0007669"/>
    <property type="project" value="TreeGrafter"/>
</dbReference>
<dbReference type="InterPro" id="IPR036192">
    <property type="entry name" value="Cell_div_ZapA-like_sf"/>
</dbReference>
<evidence type="ECO:0000256" key="7">
    <source>
        <dbReference type="ARBA" id="ARBA00023210"/>
    </source>
</evidence>
<sequence>MNQHTVTIEVAGRRLKIACPQGQESALLLAAKELDKRLGACQSQGKVFKTAEQTMLMVSLNLANDLLTQQQSFEQEKQQLQSKIDLLQQTIGQAVQNQEKSA</sequence>
<evidence type="ECO:0000256" key="2">
    <source>
        <dbReference type="ARBA" id="ARBA00010074"/>
    </source>
</evidence>
<dbReference type="InterPro" id="IPR007838">
    <property type="entry name" value="Cell_div_ZapA-like"/>
</dbReference>
<comment type="similarity">
    <text evidence="2">Belongs to the ZapA family. Type 1 subfamily.</text>
</comment>
<comment type="subunit">
    <text evidence="10">Homodimer. Interacts with FtsZ.</text>
</comment>
<evidence type="ECO:0000256" key="4">
    <source>
        <dbReference type="ARBA" id="ARBA00022490"/>
    </source>
</evidence>
<organism evidence="13 14">
    <name type="scientific">Thalassotalea marina</name>
    <dbReference type="NCBI Taxonomy" id="1673741"/>
    <lineage>
        <taxon>Bacteria</taxon>
        <taxon>Pseudomonadati</taxon>
        <taxon>Pseudomonadota</taxon>
        <taxon>Gammaproteobacteria</taxon>
        <taxon>Alteromonadales</taxon>
        <taxon>Colwelliaceae</taxon>
        <taxon>Thalassotalea</taxon>
    </lineage>
</organism>
<dbReference type="Pfam" id="PF05164">
    <property type="entry name" value="ZapA"/>
    <property type="match status" value="1"/>
</dbReference>
<evidence type="ECO:0000256" key="3">
    <source>
        <dbReference type="ARBA" id="ARBA00015195"/>
    </source>
</evidence>
<proteinExistence type="inferred from homology"/>
<evidence type="ECO:0000256" key="10">
    <source>
        <dbReference type="ARBA" id="ARBA00026068"/>
    </source>
</evidence>
<keyword evidence="14" id="KW-1185">Reference proteome</keyword>
<evidence type="ECO:0000256" key="8">
    <source>
        <dbReference type="ARBA" id="ARBA00023306"/>
    </source>
</evidence>
<evidence type="ECO:0000256" key="9">
    <source>
        <dbReference type="ARBA" id="ARBA00024910"/>
    </source>
</evidence>
<evidence type="ECO:0000256" key="11">
    <source>
        <dbReference type="ARBA" id="ARBA00033158"/>
    </source>
</evidence>
<dbReference type="PANTHER" id="PTHR34981">
    <property type="entry name" value="CELL DIVISION PROTEIN ZAPA"/>
    <property type="match status" value="1"/>
</dbReference>
<protein>
    <recommendedName>
        <fullName evidence="3">Cell division protein ZapA</fullName>
    </recommendedName>
    <alternativeName>
        <fullName evidence="11">Z ring-associated protein ZapA</fullName>
    </alternativeName>
</protein>
<evidence type="ECO:0000256" key="5">
    <source>
        <dbReference type="ARBA" id="ARBA00022618"/>
    </source>
</evidence>
<keyword evidence="5" id="KW-0132">Cell division</keyword>
<reference evidence="13" key="1">
    <citation type="journal article" date="2014" name="Int. J. Syst. Evol. Microbiol.">
        <title>Complete genome sequence of Corynebacterium casei LMG S-19264T (=DSM 44701T), isolated from a smear-ripened cheese.</title>
        <authorList>
            <consortium name="US DOE Joint Genome Institute (JGI-PGF)"/>
            <person name="Walter F."/>
            <person name="Albersmeier A."/>
            <person name="Kalinowski J."/>
            <person name="Ruckert C."/>
        </authorList>
    </citation>
    <scope>NUCLEOTIDE SEQUENCE</scope>
    <source>
        <strain evidence="13">KCTC 42731</strain>
    </source>
</reference>
<accession>A0A919BIZ4</accession>
<dbReference type="InterPro" id="IPR042233">
    <property type="entry name" value="Cell_div_ZapA_N"/>
</dbReference>
<evidence type="ECO:0000256" key="12">
    <source>
        <dbReference type="SAM" id="Coils"/>
    </source>
</evidence>
<dbReference type="GO" id="GO:0000921">
    <property type="term" value="P:septin ring assembly"/>
    <property type="evidence" value="ECO:0007669"/>
    <property type="project" value="TreeGrafter"/>
</dbReference>
<dbReference type="GO" id="GO:0000917">
    <property type="term" value="P:division septum assembly"/>
    <property type="evidence" value="ECO:0007669"/>
    <property type="project" value="UniProtKB-KW"/>
</dbReference>
<dbReference type="SUPFAM" id="SSF102829">
    <property type="entry name" value="Cell division protein ZapA-like"/>
    <property type="match status" value="1"/>
</dbReference>
<name>A0A919BIZ4_9GAMM</name>
<dbReference type="RefSeq" id="WP_189770904.1">
    <property type="nucleotide sequence ID" value="NZ_BNCK01000005.1"/>
</dbReference>
<dbReference type="GO" id="GO:0030428">
    <property type="term" value="C:cell septum"/>
    <property type="evidence" value="ECO:0007669"/>
    <property type="project" value="TreeGrafter"/>
</dbReference>
<evidence type="ECO:0000313" key="13">
    <source>
        <dbReference type="EMBL" id="GHF95092.1"/>
    </source>
</evidence>
<reference evidence="13" key="2">
    <citation type="submission" date="2020-09" db="EMBL/GenBank/DDBJ databases">
        <authorList>
            <person name="Sun Q."/>
            <person name="Kim S."/>
        </authorList>
    </citation>
    <scope>NUCLEOTIDE SEQUENCE</scope>
    <source>
        <strain evidence="13">KCTC 42731</strain>
    </source>
</reference>
<dbReference type="GO" id="GO:0032153">
    <property type="term" value="C:cell division site"/>
    <property type="evidence" value="ECO:0007669"/>
    <property type="project" value="TreeGrafter"/>
</dbReference>
<dbReference type="Proteomes" id="UP000623842">
    <property type="component" value="Unassembled WGS sequence"/>
</dbReference>
<dbReference type="Gene3D" id="1.20.5.50">
    <property type="match status" value="1"/>
</dbReference>
<comment type="function">
    <text evidence="9">Activator of cell division through the inhibition of FtsZ GTPase activity, therefore promoting FtsZ assembly into bundles of protofilaments necessary for the formation of the division Z ring. It is recruited early at mid-cell but it is not essential for cell division.</text>
</comment>
<dbReference type="PANTHER" id="PTHR34981:SF1">
    <property type="entry name" value="CELL DIVISION PROTEIN ZAPA"/>
    <property type="match status" value="1"/>
</dbReference>
<evidence type="ECO:0000256" key="6">
    <source>
        <dbReference type="ARBA" id="ARBA00023054"/>
    </source>
</evidence>
<comment type="subcellular location">
    <subcellularLocation>
        <location evidence="1">Cytoplasm</location>
    </subcellularLocation>
</comment>
<keyword evidence="7" id="KW-0717">Septation</keyword>
<dbReference type="EMBL" id="BNCK01000005">
    <property type="protein sequence ID" value="GHF95092.1"/>
    <property type="molecule type" value="Genomic_DNA"/>
</dbReference>
<dbReference type="Gene3D" id="3.30.160.880">
    <property type="entry name" value="Cell division protein ZapA protomer, N-terminal domain"/>
    <property type="match status" value="1"/>
</dbReference>
<feature type="coiled-coil region" evidence="12">
    <location>
        <begin position="63"/>
        <end position="97"/>
    </location>
</feature>